<evidence type="ECO:0000313" key="2">
    <source>
        <dbReference type="Proteomes" id="UP001302562"/>
    </source>
</evidence>
<name>A0AAX3ZVX5_9CAUD</name>
<protein>
    <submittedName>
        <fullName evidence="1">Uncharacterized protein</fullName>
    </submittedName>
</protein>
<proteinExistence type="predicted"/>
<keyword evidence="2" id="KW-1185">Reference proteome</keyword>
<evidence type="ECO:0000313" key="1">
    <source>
        <dbReference type="EMBL" id="WMM95321.1"/>
    </source>
</evidence>
<sequence length="54" mass="6180">MDEHEEAVKQLMKTDIATIVEQMDDMGEDVVHFQVEFADATLDVHITLRSSTMQ</sequence>
<dbReference type="Proteomes" id="UP001302562">
    <property type="component" value="Segment"/>
</dbReference>
<gene>
    <name evidence="1" type="ORF">CRP125_gp18</name>
</gene>
<accession>A0AAX3ZVX5</accession>
<dbReference type="EMBL" id="OR420743">
    <property type="protein sequence ID" value="WMM95321.1"/>
    <property type="molecule type" value="Genomic_DNA"/>
</dbReference>
<reference evidence="1 2" key="1">
    <citation type="submission" date="2023-08" db="EMBL/GenBank/DDBJ databases">
        <authorList>
            <person name="Du S."/>
            <person name="Wu Z."/>
            <person name="Wu Y."/>
            <person name="Yang M."/>
            <person name="Shao J."/>
            <person name="Liu H."/>
            <person name="Zhao Y."/>
            <person name="Zhang Z."/>
        </authorList>
    </citation>
    <scope>NUCLEOTIDE SEQUENCE [LARGE SCALE GENOMIC DNA]</scope>
</reference>
<organism evidence="1 2">
    <name type="scientific">Roseobacter phage CRP-125</name>
    <dbReference type="NCBI Taxonomy" id="3072844"/>
    <lineage>
        <taxon>Viruses</taxon>
        <taxon>Duplodnaviria</taxon>
        <taxon>Heunggongvirae</taxon>
        <taxon>Uroviricota</taxon>
        <taxon>Caudoviricetes</taxon>
        <taxon>Autographivirales</taxon>
        <taxon>Autographivirales incertae sedis</taxon>
        <taxon>Actaeavirus</taxon>
        <taxon>Actaeavirus CRP125</taxon>
    </lineage>
</organism>